<protein>
    <submittedName>
        <fullName evidence="2">Glycerophosphoryl diester phosphodiesterase</fullName>
    </submittedName>
</protein>
<proteinExistence type="predicted"/>
<dbReference type="AlphaFoldDB" id="A0A0P1MLI4"/>
<dbReference type="Gene3D" id="3.20.20.190">
    <property type="entry name" value="Phosphatidylinositol (PI) phosphodiesterase"/>
    <property type="match status" value="1"/>
</dbReference>
<gene>
    <name evidence="2" type="ORF">JGI23_00083</name>
</gene>
<sequence>MKSFEIFQKFFKSDLPLIIAHRGFSAVAPENTLSAFRYAIRLKADMIELDVRLTKDETPVVIHDTKVDRTTNGTGKVKNFYLWSLRELDAGSWFDPKYKGEKIPTLEEVLTLANGKIPINVEIKSSAGRERITEKVLAKIYEHDFAENVLISSFDPRVLRKVRKLTDKIPTGFLYHYPIYFNPVKTLENLGAVALIHNFKFTNQKLVKKIHDAGLKIFVYTVNKPQDIEKMLSIGVDGIITNDIKLARRILKSFYGGKQTDD</sequence>
<dbReference type="SUPFAM" id="SSF51695">
    <property type="entry name" value="PLC-like phosphodiesterases"/>
    <property type="match status" value="1"/>
</dbReference>
<dbReference type="InterPro" id="IPR030395">
    <property type="entry name" value="GP_PDE_dom"/>
</dbReference>
<dbReference type="GO" id="GO:0006629">
    <property type="term" value="P:lipid metabolic process"/>
    <property type="evidence" value="ECO:0007669"/>
    <property type="project" value="InterPro"/>
</dbReference>
<dbReference type="GO" id="GO:0008081">
    <property type="term" value="F:phosphoric diester hydrolase activity"/>
    <property type="evidence" value="ECO:0007669"/>
    <property type="project" value="InterPro"/>
</dbReference>
<dbReference type="PROSITE" id="PS51704">
    <property type="entry name" value="GP_PDE"/>
    <property type="match status" value="1"/>
</dbReference>
<organism evidence="2 3">
    <name type="scientific">Candidatus Chryseopegocella kryptomonas</name>
    <dbReference type="NCBI Taxonomy" id="1633643"/>
    <lineage>
        <taxon>Bacteria</taxon>
        <taxon>Pseudomonadati</taxon>
        <taxon>Candidatus Kryptoniota</taxon>
        <taxon>Candidatus Chryseopegocella</taxon>
    </lineage>
</organism>
<name>A0A0P1MLI4_9BACT</name>
<dbReference type="OrthoDB" id="384721at2"/>
<evidence type="ECO:0000313" key="3">
    <source>
        <dbReference type="Proteomes" id="UP000199197"/>
    </source>
</evidence>
<dbReference type="RefSeq" id="WP_092346740.1">
    <property type="nucleotide sequence ID" value="NZ_CZVW01000001.1"/>
</dbReference>
<dbReference type="Proteomes" id="UP000199197">
    <property type="component" value="Unassembled WGS sequence"/>
</dbReference>
<dbReference type="PANTHER" id="PTHR46211:SF14">
    <property type="entry name" value="GLYCEROPHOSPHODIESTER PHOSPHODIESTERASE"/>
    <property type="match status" value="1"/>
</dbReference>
<dbReference type="PANTHER" id="PTHR46211">
    <property type="entry name" value="GLYCEROPHOSPHORYL DIESTER PHOSPHODIESTERASE"/>
    <property type="match status" value="1"/>
</dbReference>
<dbReference type="EMBL" id="CZVW01000001">
    <property type="protein sequence ID" value="CUS96224.1"/>
    <property type="molecule type" value="Genomic_DNA"/>
</dbReference>
<keyword evidence="3" id="KW-1185">Reference proteome</keyword>
<evidence type="ECO:0000259" key="1">
    <source>
        <dbReference type="PROSITE" id="PS51704"/>
    </source>
</evidence>
<accession>A0A0P1MLI4</accession>
<evidence type="ECO:0000313" key="2">
    <source>
        <dbReference type="EMBL" id="CUS96224.1"/>
    </source>
</evidence>
<feature type="domain" description="GP-PDE" evidence="1">
    <location>
        <begin position="16"/>
        <end position="251"/>
    </location>
</feature>
<reference evidence="3" key="1">
    <citation type="submission" date="2015-11" db="EMBL/GenBank/DDBJ databases">
        <authorList>
            <person name="Varghese N."/>
        </authorList>
    </citation>
    <scope>NUCLEOTIDE SEQUENCE [LARGE SCALE GENOMIC DNA]</scope>
    <source>
        <strain evidence="3">JGI-23</strain>
    </source>
</reference>
<dbReference type="Pfam" id="PF03009">
    <property type="entry name" value="GDPD"/>
    <property type="match status" value="1"/>
</dbReference>
<dbReference type="InterPro" id="IPR017946">
    <property type="entry name" value="PLC-like_Pdiesterase_TIM-brl"/>
</dbReference>